<dbReference type="PANTHER" id="PTHR37507">
    <property type="entry name" value="SPORULATION PROTEIN YDCC"/>
    <property type="match status" value="1"/>
</dbReference>
<dbReference type="EMBL" id="CP036150">
    <property type="protein sequence ID" value="QEN06891.1"/>
    <property type="molecule type" value="Genomic_DNA"/>
</dbReference>
<evidence type="ECO:0000259" key="2">
    <source>
        <dbReference type="Pfam" id="PF17131"/>
    </source>
</evidence>
<dbReference type="PANTHER" id="PTHR37507:SF2">
    <property type="entry name" value="SPORULATION PROTEIN YDCC"/>
    <property type="match status" value="1"/>
</dbReference>
<organism evidence="3 4">
    <name type="scientific">Oceanispirochaeta crateris</name>
    <dbReference type="NCBI Taxonomy" id="2518645"/>
    <lineage>
        <taxon>Bacteria</taxon>
        <taxon>Pseudomonadati</taxon>
        <taxon>Spirochaetota</taxon>
        <taxon>Spirochaetia</taxon>
        <taxon>Spirochaetales</taxon>
        <taxon>Spirochaetaceae</taxon>
        <taxon>Oceanispirochaeta</taxon>
    </lineage>
</organism>
<feature type="domain" description="Uncharacterized protein TP-0789" evidence="2">
    <location>
        <begin position="70"/>
        <end position="249"/>
    </location>
</feature>
<dbReference type="AlphaFoldDB" id="A0A5C1QH49"/>
<dbReference type="OrthoDB" id="9803781at2"/>
<dbReference type="Pfam" id="PF17131">
    <property type="entry name" value="LolA_like"/>
    <property type="match status" value="1"/>
</dbReference>
<keyword evidence="3" id="KW-0449">Lipoprotein</keyword>
<protein>
    <submittedName>
        <fullName evidence="3">Outer membrane lipoprotein-sorting protein</fullName>
    </submittedName>
</protein>
<accession>A0A5C1QH49</accession>
<dbReference type="InterPro" id="IPR033399">
    <property type="entry name" value="TP_0789-like"/>
</dbReference>
<dbReference type="RefSeq" id="WP_149484973.1">
    <property type="nucleotide sequence ID" value="NZ_CP036150.1"/>
</dbReference>
<dbReference type="InterPro" id="IPR029046">
    <property type="entry name" value="LolA/LolB/LppX"/>
</dbReference>
<dbReference type="Gene3D" id="2.50.20.10">
    <property type="entry name" value="Lipoprotein localisation LolA/LolB/LppX"/>
    <property type="match status" value="1"/>
</dbReference>
<keyword evidence="1" id="KW-0732">Signal</keyword>
<evidence type="ECO:0000313" key="3">
    <source>
        <dbReference type="EMBL" id="QEN06891.1"/>
    </source>
</evidence>
<name>A0A5C1QH49_9SPIO</name>
<proteinExistence type="predicted"/>
<dbReference type="CDD" id="cd16329">
    <property type="entry name" value="LolA_like"/>
    <property type="match status" value="1"/>
</dbReference>
<evidence type="ECO:0000256" key="1">
    <source>
        <dbReference type="ARBA" id="ARBA00022729"/>
    </source>
</evidence>
<dbReference type="InterPro" id="IPR052944">
    <property type="entry name" value="Sporulation_related"/>
</dbReference>
<evidence type="ECO:0000313" key="4">
    <source>
        <dbReference type="Proteomes" id="UP000324209"/>
    </source>
</evidence>
<keyword evidence="4" id="KW-1185">Reference proteome</keyword>
<reference evidence="3 4" key="1">
    <citation type="submission" date="2019-02" db="EMBL/GenBank/DDBJ databases">
        <title>Complete Genome Sequence and Methylome Analysis of free living Spirochaetas.</title>
        <authorList>
            <person name="Fomenkov A."/>
            <person name="Dubinina G."/>
            <person name="Leshcheva N."/>
            <person name="Mikheeva N."/>
            <person name="Grabovich M."/>
            <person name="Vincze T."/>
            <person name="Roberts R.J."/>
        </authorList>
    </citation>
    <scope>NUCLEOTIDE SEQUENCE [LARGE SCALE GENOMIC DNA]</scope>
    <source>
        <strain evidence="3 4">K2</strain>
    </source>
</reference>
<dbReference type="SUPFAM" id="SSF89392">
    <property type="entry name" value="Prokaryotic lipoproteins and lipoprotein localization factors"/>
    <property type="match status" value="1"/>
</dbReference>
<dbReference type="Proteomes" id="UP000324209">
    <property type="component" value="Chromosome"/>
</dbReference>
<sequence length="250" mass="28458">MLPLYKKHTVVLILGTLLLIPRILSAQSAESIIQKMDELQSFDSLKSTGSLITKDRFGTKTVTFISWSEGSDSSLIEFTSAAEAGQKILRTSEELFLYFPDAEEVIRLQGAALRQSMMGSDISYEDMTDGKDTLDKYEVELLGEELVEGQNCYVIEMTAKSRRVPYPKQTVWVLKESFIPQKVEYFSKSGKLLKEMRVLEVMDMDDKMIISRMVLEDKLKKNSSTEMILETIEVDVSLPSNFFSLDQLSW</sequence>
<gene>
    <name evidence="3" type="ORF">EXM22_02360</name>
</gene>
<dbReference type="KEGG" id="ock:EXM22_02360"/>